<dbReference type="EMBL" id="LVYI01000005">
    <property type="protein sequence ID" value="OAP59175.1"/>
    <property type="molecule type" value="Genomic_DNA"/>
</dbReference>
<feature type="transmembrane region" description="Helical" evidence="1">
    <location>
        <begin position="138"/>
        <end position="160"/>
    </location>
</feature>
<accession>A0A178ZJG2</accession>
<protein>
    <submittedName>
        <fullName evidence="2">Uncharacterized protein</fullName>
    </submittedName>
</protein>
<dbReference type="InterPro" id="IPR050829">
    <property type="entry name" value="CorA_MIT"/>
</dbReference>
<reference evidence="2 3" key="1">
    <citation type="submission" date="2016-04" db="EMBL/GenBank/DDBJ databases">
        <title>Draft genome of Fonsecaea erecta CBS 125763.</title>
        <authorList>
            <person name="Weiss V.A."/>
            <person name="Vicente V.A."/>
            <person name="Raittz R.T."/>
            <person name="Moreno L.F."/>
            <person name="De Souza E.M."/>
            <person name="Pedrosa F.O."/>
            <person name="Steffens M.B."/>
            <person name="Faoro H."/>
            <person name="Tadra-Sfeir M.Z."/>
            <person name="Najafzadeh M.J."/>
            <person name="Felipe M.S."/>
            <person name="Teixeira M."/>
            <person name="Sun J."/>
            <person name="Xi L."/>
            <person name="Gomes R."/>
            <person name="De Azevedo C.M."/>
            <person name="Salgado C.G."/>
            <person name="Da Silva M.B."/>
            <person name="Nascimento M.F."/>
            <person name="Queiroz-Telles F."/>
            <person name="Attili D.S."/>
            <person name="Gorbushina A."/>
        </authorList>
    </citation>
    <scope>NUCLEOTIDE SEQUENCE [LARGE SCALE GENOMIC DNA]</scope>
    <source>
        <strain evidence="2 3">CBS 125763</strain>
    </source>
</reference>
<organism evidence="2 3">
    <name type="scientific">Fonsecaea erecta</name>
    <dbReference type="NCBI Taxonomy" id="1367422"/>
    <lineage>
        <taxon>Eukaryota</taxon>
        <taxon>Fungi</taxon>
        <taxon>Dikarya</taxon>
        <taxon>Ascomycota</taxon>
        <taxon>Pezizomycotina</taxon>
        <taxon>Eurotiomycetes</taxon>
        <taxon>Chaetothyriomycetidae</taxon>
        <taxon>Chaetothyriales</taxon>
        <taxon>Herpotrichiellaceae</taxon>
        <taxon>Fonsecaea</taxon>
    </lineage>
</organism>
<name>A0A178ZJG2_9EURO</name>
<keyword evidence="1" id="KW-0812">Transmembrane</keyword>
<evidence type="ECO:0000313" key="2">
    <source>
        <dbReference type="EMBL" id="OAP59175.1"/>
    </source>
</evidence>
<keyword evidence="3" id="KW-1185">Reference proteome</keyword>
<evidence type="ECO:0000256" key="1">
    <source>
        <dbReference type="SAM" id="Phobius"/>
    </source>
</evidence>
<dbReference type="Gene3D" id="1.20.58.340">
    <property type="entry name" value="Magnesium transport protein CorA, transmembrane region"/>
    <property type="match status" value="1"/>
</dbReference>
<comment type="caution">
    <text evidence="2">The sequence shown here is derived from an EMBL/GenBank/DDBJ whole genome shotgun (WGS) entry which is preliminary data.</text>
</comment>
<dbReference type="RefSeq" id="XP_018692542.1">
    <property type="nucleotide sequence ID" value="XM_018837982.1"/>
</dbReference>
<gene>
    <name evidence="2" type="ORF">AYL99_06473</name>
</gene>
<evidence type="ECO:0000313" key="3">
    <source>
        <dbReference type="Proteomes" id="UP000078343"/>
    </source>
</evidence>
<keyword evidence="1" id="KW-0472">Membrane</keyword>
<sequence length="163" mass="18563">MDIWGDRHKASGFFVNDLLKIDKEAALLVECKDVDDELDILASLLRQQRQVLGDLDATLRDFKNMSQSDQFDLYNKVGEQQRLVVLDISDLGRVARQARSVNDNLTQVLVLKQKHANVVEGEAQRKQAEEAVRQRQTIMVFTVVTIVFLPLSFLSSFFAIDII</sequence>
<dbReference type="AlphaFoldDB" id="A0A178ZJG2"/>
<dbReference type="OrthoDB" id="341259at2759"/>
<dbReference type="GeneID" id="30010641"/>
<dbReference type="Proteomes" id="UP000078343">
    <property type="component" value="Unassembled WGS sequence"/>
</dbReference>
<proteinExistence type="predicted"/>
<keyword evidence="1" id="KW-1133">Transmembrane helix</keyword>
<dbReference type="PANTHER" id="PTHR47685">
    <property type="entry name" value="MAGNESIUM TRANSPORT PROTEIN CORA"/>
    <property type="match status" value="1"/>
</dbReference>
<dbReference type="PANTHER" id="PTHR47685:SF1">
    <property type="entry name" value="MAGNESIUM TRANSPORT PROTEIN CORA"/>
    <property type="match status" value="1"/>
</dbReference>